<comment type="caution">
    <text evidence="1">The sequence shown here is derived from an EMBL/GenBank/DDBJ whole genome shotgun (WGS) entry which is preliminary data.</text>
</comment>
<dbReference type="EMBL" id="VSRR010053600">
    <property type="protein sequence ID" value="MPC80283.1"/>
    <property type="molecule type" value="Genomic_DNA"/>
</dbReference>
<organism evidence="1 2">
    <name type="scientific">Portunus trituberculatus</name>
    <name type="common">Swimming crab</name>
    <name type="synonym">Neptunus trituberculatus</name>
    <dbReference type="NCBI Taxonomy" id="210409"/>
    <lineage>
        <taxon>Eukaryota</taxon>
        <taxon>Metazoa</taxon>
        <taxon>Ecdysozoa</taxon>
        <taxon>Arthropoda</taxon>
        <taxon>Crustacea</taxon>
        <taxon>Multicrustacea</taxon>
        <taxon>Malacostraca</taxon>
        <taxon>Eumalacostraca</taxon>
        <taxon>Eucarida</taxon>
        <taxon>Decapoda</taxon>
        <taxon>Pleocyemata</taxon>
        <taxon>Brachyura</taxon>
        <taxon>Eubrachyura</taxon>
        <taxon>Portunoidea</taxon>
        <taxon>Portunidae</taxon>
        <taxon>Portuninae</taxon>
        <taxon>Portunus</taxon>
    </lineage>
</organism>
<gene>
    <name evidence="1" type="ORF">E2C01_074859</name>
</gene>
<reference evidence="1 2" key="1">
    <citation type="submission" date="2019-05" db="EMBL/GenBank/DDBJ databases">
        <title>Another draft genome of Portunus trituberculatus and its Hox gene families provides insights of decapod evolution.</title>
        <authorList>
            <person name="Jeong J.-H."/>
            <person name="Song I."/>
            <person name="Kim S."/>
            <person name="Choi T."/>
            <person name="Kim D."/>
            <person name="Ryu S."/>
            <person name="Kim W."/>
        </authorList>
    </citation>
    <scope>NUCLEOTIDE SEQUENCE [LARGE SCALE GENOMIC DNA]</scope>
    <source>
        <tissue evidence="1">Muscle</tissue>
    </source>
</reference>
<proteinExistence type="predicted"/>
<sequence>MDRGESEGHFQGHSPTLYPATGVSYGQFHSIPLPPPPALPILLRSSHTPPSASPLSNSLLRAFTVCGKP</sequence>
<keyword evidence="2" id="KW-1185">Reference proteome</keyword>
<accession>A0A5B7IDC1</accession>
<evidence type="ECO:0000313" key="2">
    <source>
        <dbReference type="Proteomes" id="UP000324222"/>
    </source>
</evidence>
<name>A0A5B7IDC1_PORTR</name>
<protein>
    <submittedName>
        <fullName evidence="1">Uncharacterized protein</fullName>
    </submittedName>
</protein>
<dbReference type="Proteomes" id="UP000324222">
    <property type="component" value="Unassembled WGS sequence"/>
</dbReference>
<dbReference type="AlphaFoldDB" id="A0A5B7IDC1"/>
<evidence type="ECO:0000313" key="1">
    <source>
        <dbReference type="EMBL" id="MPC80283.1"/>
    </source>
</evidence>